<dbReference type="CDD" id="cd06818">
    <property type="entry name" value="PLPDE_III_cryptic_DSD"/>
    <property type="match status" value="1"/>
</dbReference>
<sequence length="427" mass="46834">MRNVMNFPANDAIERLSERVLEWRFKASPVAAEGQQIRQFLARSPRLAEFSTPLLTLDGAALDANLERMAQWCQEHSVALAPHGKTTMAPQLWKRQLDRGAWGMSLANLAQLRVAKEFGFRQLMLANVLADPEAIRWVANEVSDGTRILSWVDSIQTVRRIDSVLSGTETLLEVLVELGAPGGRTGARGIESTFEMAQAVQNSRHLRLVGVAGYEGSLAHDASASGLRVVRAYLADLKILHERLLAAKLYAPDTRVILSAGGSAYFDLVVEVLGNKQLAEVELILRSGAYLVHDDGFYRAISPFSRAADGQALLAGMHGWARVASQPEPRLAILDAGKRDLPFDEGLPQPLGIAEELGQEVRPLVAASISAVNDQHSYLRYNPELAEIRIGQVIKLGLSHPCTAFDKWTLIPVLDEGIVVDLVHTFF</sequence>
<dbReference type="InterPro" id="IPR029066">
    <property type="entry name" value="PLP-binding_barrel"/>
</dbReference>
<dbReference type="SMART" id="SM01119">
    <property type="entry name" value="D-ser_dehydrat"/>
    <property type="match status" value="1"/>
</dbReference>
<dbReference type="Pfam" id="PF14031">
    <property type="entry name" value="D-ser_dehydrat"/>
    <property type="match status" value="1"/>
</dbReference>
<dbReference type="Gene3D" id="2.40.37.20">
    <property type="entry name" value="D-serine dehydratase-like domain"/>
    <property type="match status" value="1"/>
</dbReference>
<proteinExistence type="predicted"/>
<dbReference type="STRING" id="288705.RSal33209_0831"/>
<evidence type="ECO:0000313" key="3">
    <source>
        <dbReference type="Proteomes" id="UP000002007"/>
    </source>
</evidence>
<evidence type="ECO:0000259" key="1">
    <source>
        <dbReference type="SMART" id="SM01119"/>
    </source>
</evidence>
<dbReference type="InterPro" id="IPR026956">
    <property type="entry name" value="D-ser_dehydrat-like_dom"/>
</dbReference>
<protein>
    <submittedName>
        <fullName evidence="2">Putative D-amino acid deaminase</fullName>
    </submittedName>
</protein>
<gene>
    <name evidence="2" type="ordered locus">RSal33209_0831</name>
</gene>
<dbReference type="Proteomes" id="UP000002007">
    <property type="component" value="Chromosome"/>
</dbReference>
<name>A9WQC5_RENSM</name>
<dbReference type="KEGG" id="rsa:RSal33209_0831"/>
<dbReference type="InterPro" id="IPR042208">
    <property type="entry name" value="D-ser_dehydrat-like_sf"/>
</dbReference>
<feature type="domain" description="D-serine dehydratase-like" evidence="1">
    <location>
        <begin position="316"/>
        <end position="415"/>
    </location>
</feature>
<dbReference type="eggNOG" id="COG3616">
    <property type="taxonomic scope" value="Bacteria"/>
</dbReference>
<accession>A9WQC5</accession>
<dbReference type="AlphaFoldDB" id="A9WQC5"/>
<dbReference type="InterPro" id="IPR051466">
    <property type="entry name" value="D-amino_acid_metab_enzyme"/>
</dbReference>
<dbReference type="EMBL" id="CP000910">
    <property type="protein sequence ID" value="ABY22575.1"/>
    <property type="molecule type" value="Genomic_DNA"/>
</dbReference>
<dbReference type="Gene3D" id="3.20.20.10">
    <property type="entry name" value="Alanine racemase"/>
    <property type="match status" value="1"/>
</dbReference>
<evidence type="ECO:0000313" key="2">
    <source>
        <dbReference type="EMBL" id="ABY22575.1"/>
    </source>
</evidence>
<reference evidence="3" key="1">
    <citation type="journal article" date="2008" name="J. Bacteriol.">
        <title>Genome sequence of the fish pathogen Renibacterium salmoninarum suggests reductive evolution away from an environmental Arthrobacter ancestor.</title>
        <authorList>
            <person name="Wiens G.D."/>
            <person name="Rockey D.D."/>
            <person name="Wu Z."/>
            <person name="Chang J."/>
            <person name="Levy R."/>
            <person name="Crane S."/>
            <person name="Chen D.S."/>
            <person name="Capri G.R."/>
            <person name="Burnett J.R."/>
            <person name="Sudheesh P.S."/>
            <person name="Schipma M.J."/>
            <person name="Burd H."/>
            <person name="Bhattacharyya A."/>
            <person name="Rhodes L.D."/>
            <person name="Kaul R."/>
            <person name="Strom M.S."/>
        </authorList>
    </citation>
    <scope>NUCLEOTIDE SEQUENCE [LARGE SCALE GENOMIC DNA]</scope>
    <source>
        <strain evidence="3">ATCC 33209 / DSM 20767 / JCM 11484 / NBRC 15589 / NCIMB 2235</strain>
    </source>
</reference>
<dbReference type="SUPFAM" id="SSF51419">
    <property type="entry name" value="PLP-binding barrel"/>
    <property type="match status" value="1"/>
</dbReference>
<keyword evidence="3" id="KW-1185">Reference proteome</keyword>
<dbReference type="PANTHER" id="PTHR28004">
    <property type="entry name" value="ZGC:162816-RELATED"/>
    <property type="match status" value="1"/>
</dbReference>
<dbReference type="PANTHER" id="PTHR28004:SF8">
    <property type="entry name" value="D-SERINE DEAMINASE"/>
    <property type="match status" value="1"/>
</dbReference>
<dbReference type="HOGENOM" id="CLU_031639_3_0_11"/>
<organism evidence="2 3">
    <name type="scientific">Renibacterium salmoninarum (strain ATCC 33209 / DSM 20767 / JCM 11484 / NBRC 15589 / NCIMB 2235)</name>
    <dbReference type="NCBI Taxonomy" id="288705"/>
    <lineage>
        <taxon>Bacteria</taxon>
        <taxon>Bacillati</taxon>
        <taxon>Actinomycetota</taxon>
        <taxon>Actinomycetes</taxon>
        <taxon>Micrococcales</taxon>
        <taxon>Micrococcaceae</taxon>
        <taxon>Renibacterium</taxon>
    </lineage>
</organism>